<evidence type="ECO:0000256" key="1">
    <source>
        <dbReference type="SAM" id="MobiDB-lite"/>
    </source>
</evidence>
<organism evidence="2 3">
    <name type="scientific">Friedmanniomyces endolithicus</name>
    <dbReference type="NCBI Taxonomy" id="329885"/>
    <lineage>
        <taxon>Eukaryota</taxon>
        <taxon>Fungi</taxon>
        <taxon>Dikarya</taxon>
        <taxon>Ascomycota</taxon>
        <taxon>Pezizomycotina</taxon>
        <taxon>Dothideomycetes</taxon>
        <taxon>Dothideomycetidae</taxon>
        <taxon>Mycosphaerellales</taxon>
        <taxon>Teratosphaeriaceae</taxon>
        <taxon>Friedmanniomyces</taxon>
    </lineage>
</organism>
<gene>
    <name evidence="2" type="ORF">LTR82_008750</name>
</gene>
<comment type="caution">
    <text evidence="2">The sequence shown here is derived from an EMBL/GenBank/DDBJ whole genome shotgun (WGS) entry which is preliminary data.</text>
</comment>
<dbReference type="AlphaFoldDB" id="A0AAN6FP74"/>
<name>A0AAN6FP74_9PEZI</name>
<feature type="region of interest" description="Disordered" evidence="1">
    <location>
        <begin position="286"/>
        <end position="318"/>
    </location>
</feature>
<sequence length="633" mass="69456">MPPLARPSLSITLPPNFEFHYSDGGIPRTPDRPLEVQTPLNPPPPPRPQTFKVRRKRAAIPDFQDSELMSGMSDTIIPTIEMSEAEVSSPVQPTPTMEGLLAPALPSFQRAVTPPKTPAPRPQFSFGSPIESPADEWDLISSNKVRPDLERSGSVYSSFSDSSISSCGSSAFSAPNLGCASPESEATDPFLEDENHKYDEVILSPDLLQSSPTAKRAKIHRDIKWTPFMDEHLWKTFLQYLADPRVTPFKMLAGTPPPLGVCSRVASKARRTWSPRKASIGLETVITSDRSQREGSPDTIRPSNNNVKQPQWPRGDGATRKRLRNLCKRNPSLPAHYQRILNTRSPSPFASSSVERTPQNAFSNYEMKMSLVTATAPSMQPEGPLAQLSSDEPTPQTSNRRDSRPTDWFARIPRSKAHQKSLSLQSNLSLHANTEAGTLASPFDDSGHRMHLLHSMSQTKSLGRAAFKDGPSLDAPVEISGAPTASRTSLKRRFKSDEEKPARPALFDVFGPQDTSVIMRNRGFSVGAVRATDNLAKLFTPPPPPILATSAVDHIMAEAPSPMDTSDLGPPGSRSAPRRLAEPIPRLGSPFTEVPGRQFNTFPRSYVATSSNPQPFQQRLRELAAYNAAQQSQ</sequence>
<feature type="region of interest" description="Disordered" evidence="1">
    <location>
        <begin position="1"/>
        <end position="54"/>
    </location>
</feature>
<feature type="region of interest" description="Disordered" evidence="1">
    <location>
        <begin position="560"/>
        <end position="598"/>
    </location>
</feature>
<feature type="compositionally biased region" description="Polar residues" evidence="1">
    <location>
        <begin position="387"/>
        <end position="398"/>
    </location>
</feature>
<protein>
    <submittedName>
        <fullName evidence="2">Uncharacterized protein</fullName>
    </submittedName>
</protein>
<feature type="region of interest" description="Disordered" evidence="1">
    <location>
        <begin position="378"/>
        <end position="411"/>
    </location>
</feature>
<accession>A0AAN6FP74</accession>
<reference evidence="2" key="1">
    <citation type="submission" date="2021-12" db="EMBL/GenBank/DDBJ databases">
        <title>Black yeast isolated from Biological Soil Crust.</title>
        <authorList>
            <person name="Kurbessoian T."/>
        </authorList>
    </citation>
    <scope>NUCLEOTIDE SEQUENCE</scope>
    <source>
        <strain evidence="2">CCFEE 5208</strain>
    </source>
</reference>
<evidence type="ECO:0000313" key="3">
    <source>
        <dbReference type="Proteomes" id="UP001168146"/>
    </source>
</evidence>
<dbReference type="Proteomes" id="UP001168146">
    <property type="component" value="Unassembled WGS sequence"/>
</dbReference>
<feature type="region of interest" description="Disordered" evidence="1">
    <location>
        <begin position="110"/>
        <end position="132"/>
    </location>
</feature>
<evidence type="ECO:0000313" key="2">
    <source>
        <dbReference type="EMBL" id="KAK0320233.1"/>
    </source>
</evidence>
<proteinExistence type="predicted"/>
<dbReference type="EMBL" id="JASUXU010000026">
    <property type="protein sequence ID" value="KAK0320233.1"/>
    <property type="molecule type" value="Genomic_DNA"/>
</dbReference>